<feature type="region of interest" description="Disordered" evidence="10">
    <location>
        <begin position="503"/>
        <end position="552"/>
    </location>
</feature>
<evidence type="ECO:0000256" key="10">
    <source>
        <dbReference type="SAM" id="MobiDB-lite"/>
    </source>
</evidence>
<keyword evidence="4 11" id="KW-0812">Transmembrane</keyword>
<reference evidence="12" key="1">
    <citation type="submission" date="2022-07" db="EMBL/GenBank/DDBJ databases">
        <title>Genome Sequence of Physisporinus lineatus.</title>
        <authorList>
            <person name="Buettner E."/>
        </authorList>
    </citation>
    <scope>NUCLEOTIDE SEQUENCE</scope>
    <source>
        <strain evidence="12">VT162</strain>
    </source>
</reference>
<keyword evidence="3" id="KW-0589">Pheromone response</keyword>
<evidence type="ECO:0000313" key="13">
    <source>
        <dbReference type="Proteomes" id="UP001212997"/>
    </source>
</evidence>
<feature type="compositionally biased region" description="Basic and acidic residues" evidence="10">
    <location>
        <begin position="539"/>
        <end position="552"/>
    </location>
</feature>
<dbReference type="Proteomes" id="UP001212997">
    <property type="component" value="Unassembled WGS sequence"/>
</dbReference>
<comment type="similarity">
    <text evidence="2">Belongs to the G-protein coupled receptor 4 family.</text>
</comment>
<evidence type="ECO:0000256" key="2">
    <source>
        <dbReference type="ARBA" id="ARBA00011085"/>
    </source>
</evidence>
<evidence type="ECO:0000256" key="1">
    <source>
        <dbReference type="ARBA" id="ARBA00004141"/>
    </source>
</evidence>
<dbReference type="GO" id="GO:0005886">
    <property type="term" value="C:plasma membrane"/>
    <property type="evidence" value="ECO:0007669"/>
    <property type="project" value="TreeGrafter"/>
</dbReference>
<name>A0AAD5YC09_9APHY</name>
<dbReference type="AlphaFoldDB" id="A0AAD5YC09"/>
<evidence type="ECO:0000256" key="11">
    <source>
        <dbReference type="SAM" id="Phobius"/>
    </source>
</evidence>
<keyword evidence="13" id="KW-1185">Reference proteome</keyword>
<organism evidence="12 13">
    <name type="scientific">Meripilus lineatus</name>
    <dbReference type="NCBI Taxonomy" id="2056292"/>
    <lineage>
        <taxon>Eukaryota</taxon>
        <taxon>Fungi</taxon>
        <taxon>Dikarya</taxon>
        <taxon>Basidiomycota</taxon>
        <taxon>Agaricomycotina</taxon>
        <taxon>Agaricomycetes</taxon>
        <taxon>Polyporales</taxon>
        <taxon>Meripilaceae</taxon>
        <taxon>Meripilus</taxon>
    </lineage>
</organism>
<dbReference type="PANTHER" id="PTHR28097">
    <property type="entry name" value="PHEROMONE A FACTOR RECEPTOR"/>
    <property type="match status" value="1"/>
</dbReference>
<feature type="transmembrane region" description="Helical" evidence="11">
    <location>
        <begin position="429"/>
        <end position="446"/>
    </location>
</feature>
<keyword evidence="6" id="KW-0297">G-protein coupled receptor</keyword>
<keyword evidence="5 11" id="KW-1133">Transmembrane helix</keyword>
<comment type="subcellular location">
    <subcellularLocation>
        <location evidence="1">Membrane</location>
        <topology evidence="1">Multi-pass membrane protein</topology>
    </subcellularLocation>
</comment>
<comment type="caution">
    <text evidence="12">The sequence shown here is derived from an EMBL/GenBank/DDBJ whole genome shotgun (WGS) entry which is preliminary data.</text>
</comment>
<evidence type="ECO:0000313" key="12">
    <source>
        <dbReference type="EMBL" id="KAJ3481703.1"/>
    </source>
</evidence>
<dbReference type="GO" id="GO:0004932">
    <property type="term" value="F:mating-type factor pheromone receptor activity"/>
    <property type="evidence" value="ECO:0007669"/>
    <property type="project" value="InterPro"/>
</dbReference>
<evidence type="ECO:0000256" key="5">
    <source>
        <dbReference type="ARBA" id="ARBA00022989"/>
    </source>
</evidence>
<evidence type="ECO:0000256" key="8">
    <source>
        <dbReference type="ARBA" id="ARBA00023170"/>
    </source>
</evidence>
<keyword evidence="9" id="KW-0807">Transducer</keyword>
<feature type="transmembrane region" description="Helical" evidence="11">
    <location>
        <begin position="321"/>
        <end position="339"/>
    </location>
</feature>
<dbReference type="GO" id="GO:0000750">
    <property type="term" value="P:pheromone-dependent signal transduction involved in conjugation with cellular fusion"/>
    <property type="evidence" value="ECO:0007669"/>
    <property type="project" value="TreeGrafter"/>
</dbReference>
<keyword evidence="8" id="KW-0675">Receptor</keyword>
<keyword evidence="7 11" id="KW-0472">Membrane</keyword>
<dbReference type="Pfam" id="PF02076">
    <property type="entry name" value="STE3"/>
    <property type="match status" value="1"/>
</dbReference>
<dbReference type="CDD" id="cd14966">
    <property type="entry name" value="7tmD_STE3"/>
    <property type="match status" value="1"/>
</dbReference>
<feature type="transmembrane region" description="Helical" evidence="11">
    <location>
        <begin position="227"/>
        <end position="247"/>
    </location>
</feature>
<feature type="transmembrane region" description="Helical" evidence="11">
    <location>
        <begin position="184"/>
        <end position="206"/>
    </location>
</feature>
<evidence type="ECO:0000256" key="7">
    <source>
        <dbReference type="ARBA" id="ARBA00023136"/>
    </source>
</evidence>
<gene>
    <name evidence="12" type="ORF">NLI96_g7481</name>
</gene>
<accession>A0AAD5YC09</accession>
<dbReference type="PANTHER" id="PTHR28097:SF1">
    <property type="entry name" value="PHEROMONE A FACTOR RECEPTOR"/>
    <property type="match status" value="1"/>
</dbReference>
<evidence type="ECO:0000256" key="9">
    <source>
        <dbReference type="ARBA" id="ARBA00023224"/>
    </source>
</evidence>
<dbReference type="PRINTS" id="PR00899">
    <property type="entry name" value="GPCRSTE3"/>
</dbReference>
<feature type="transmembrane region" description="Helical" evidence="11">
    <location>
        <begin position="267"/>
        <end position="289"/>
    </location>
</feature>
<evidence type="ECO:0000256" key="3">
    <source>
        <dbReference type="ARBA" id="ARBA00022507"/>
    </source>
</evidence>
<proteinExistence type="inferred from homology"/>
<evidence type="ECO:0000256" key="4">
    <source>
        <dbReference type="ARBA" id="ARBA00022692"/>
    </source>
</evidence>
<sequence length="552" mass="62019">MVSSEQIRTKTSKEKISTILIFLPRPSTALENLTNPQPLPIAALTELILPPSPVEFDPPIDKPILLLRHSNSRHASLLQTLSRNDEFQLSSNRIATRVPTRSSRSDVQKEGSLRFALTRAYPFAESLIYTEPEIPLSRSPCRCSTSVALGMAVPWSTEQPLLAAFSFIGFVLAVVPLTWQLQAWNIGCILYGGWAGLLCLIQFINLMVWRSDAINKAPIWCDIAIRIVYIGQLGIVSAGLVIARRVSKISTNVEVFPNSGTSDRRRMIITDLAIGLSVPIAQLIIFYFVQGHRFDIYEGIGCVFVVPTTIPAAFLRYAWPVVIGIASAIYSGITLRVFYRRRSTFQAFLIRKYQISFHQYCRLVVIAIVEMALTTPLALYTLVSNYYFGPIYPWKGLADLHLGFGRVRQYPTAIWVTFPSVQTNMEMDRWLAIGCALVYFMLFGMTDTARRHYVLWYNAVASRLHLPMIDDTPKFTSFGTASFWFATHDTDAHNMTAGSSTIVSVEDGTSPKKKMRMSDEESGDVVDIVAPPKPCYYPPRRDRKSEDGQLFA</sequence>
<feature type="transmembrane region" description="Helical" evidence="11">
    <location>
        <begin position="161"/>
        <end position="178"/>
    </location>
</feature>
<evidence type="ECO:0000256" key="6">
    <source>
        <dbReference type="ARBA" id="ARBA00023040"/>
    </source>
</evidence>
<dbReference type="InterPro" id="IPR001499">
    <property type="entry name" value="GPCR_STE3"/>
</dbReference>
<feature type="transmembrane region" description="Helical" evidence="11">
    <location>
        <begin position="360"/>
        <end position="383"/>
    </location>
</feature>
<protein>
    <submittedName>
        <fullName evidence="12">Uncharacterized protein</fullName>
    </submittedName>
</protein>
<dbReference type="EMBL" id="JANAWD010000308">
    <property type="protein sequence ID" value="KAJ3481703.1"/>
    <property type="molecule type" value="Genomic_DNA"/>
</dbReference>
<feature type="transmembrane region" description="Helical" evidence="11">
    <location>
        <begin position="296"/>
        <end position="315"/>
    </location>
</feature>